<evidence type="ECO:0000256" key="1">
    <source>
        <dbReference type="SAM" id="MobiDB-lite"/>
    </source>
</evidence>
<name>A0A4Q9PS40_9APHY</name>
<reference evidence="2 3" key="1">
    <citation type="submission" date="2019-01" db="EMBL/GenBank/DDBJ databases">
        <title>Draft genome sequences of three monokaryotic isolates of the white-rot basidiomycete fungus Dichomitus squalens.</title>
        <authorList>
            <consortium name="DOE Joint Genome Institute"/>
            <person name="Lopez S.C."/>
            <person name="Andreopoulos B."/>
            <person name="Pangilinan J."/>
            <person name="Lipzen A."/>
            <person name="Riley R."/>
            <person name="Ahrendt S."/>
            <person name="Ng V."/>
            <person name="Barry K."/>
            <person name="Daum C."/>
            <person name="Grigoriev I.V."/>
            <person name="Hilden K.S."/>
            <person name="Makela M.R."/>
            <person name="de Vries R.P."/>
        </authorList>
    </citation>
    <scope>NUCLEOTIDE SEQUENCE [LARGE SCALE GENOMIC DNA]</scope>
    <source>
        <strain evidence="2 3">CBS 464.89</strain>
    </source>
</reference>
<accession>A0A4Q9PS40</accession>
<dbReference type="EMBL" id="ML145140">
    <property type="protein sequence ID" value="TBU57200.1"/>
    <property type="molecule type" value="Genomic_DNA"/>
</dbReference>
<proteinExistence type="predicted"/>
<dbReference type="AlphaFoldDB" id="A0A4Q9PS40"/>
<evidence type="ECO:0000313" key="2">
    <source>
        <dbReference type="EMBL" id="TBU57200.1"/>
    </source>
</evidence>
<keyword evidence="3" id="KW-1185">Reference proteome</keyword>
<protein>
    <submittedName>
        <fullName evidence="2">Uncharacterized protein</fullName>
    </submittedName>
</protein>
<evidence type="ECO:0000313" key="3">
    <source>
        <dbReference type="Proteomes" id="UP000292082"/>
    </source>
</evidence>
<gene>
    <name evidence="2" type="ORF">BD310DRAFT_563978</name>
</gene>
<dbReference type="Proteomes" id="UP000292082">
    <property type="component" value="Unassembled WGS sequence"/>
</dbReference>
<sequence length="169" mass="18816">MRGREDAPNSSISLNGRSRGALSKNIGSEAQPRRCWNPGVKMASSRNERHRSRPPTDTRALIYPYSTVYIRSIVCTMYGTRLHRPNANPICARLPSNFFRRMLQCVGTDQFNAQPCDAPRPTPRDPSHPSLTGDFTGQALASLYPLQLRYFAAGRGEARVGRATNVDSH</sequence>
<feature type="region of interest" description="Disordered" evidence="1">
    <location>
        <begin position="1"/>
        <end position="57"/>
    </location>
</feature>
<organism evidence="2 3">
    <name type="scientific">Dichomitus squalens</name>
    <dbReference type="NCBI Taxonomy" id="114155"/>
    <lineage>
        <taxon>Eukaryota</taxon>
        <taxon>Fungi</taxon>
        <taxon>Dikarya</taxon>
        <taxon>Basidiomycota</taxon>
        <taxon>Agaricomycotina</taxon>
        <taxon>Agaricomycetes</taxon>
        <taxon>Polyporales</taxon>
        <taxon>Polyporaceae</taxon>
        <taxon>Dichomitus</taxon>
    </lineage>
</organism>